<protein>
    <recommendedName>
        <fullName evidence="2">cysteine-S-conjugate beta-lyase</fullName>
        <ecNumber evidence="2">4.4.1.13</ecNumber>
    </recommendedName>
</protein>
<dbReference type="InterPro" id="IPR015424">
    <property type="entry name" value="PyrdxlP-dep_Trfase"/>
</dbReference>
<evidence type="ECO:0000256" key="5">
    <source>
        <dbReference type="ARBA" id="ARBA00037974"/>
    </source>
</evidence>
<dbReference type="PANTHER" id="PTHR43525">
    <property type="entry name" value="PROTEIN MALY"/>
    <property type="match status" value="1"/>
</dbReference>
<evidence type="ECO:0000259" key="6">
    <source>
        <dbReference type="Pfam" id="PF00155"/>
    </source>
</evidence>
<gene>
    <name evidence="7" type="ORF">FLL45_14120</name>
</gene>
<dbReference type="Pfam" id="PF00155">
    <property type="entry name" value="Aminotran_1_2"/>
    <property type="match status" value="1"/>
</dbReference>
<organism evidence="7 8">
    <name type="scientific">Aliikangiella marina</name>
    <dbReference type="NCBI Taxonomy" id="1712262"/>
    <lineage>
        <taxon>Bacteria</taxon>
        <taxon>Pseudomonadati</taxon>
        <taxon>Pseudomonadota</taxon>
        <taxon>Gammaproteobacteria</taxon>
        <taxon>Oceanospirillales</taxon>
        <taxon>Pleioneaceae</taxon>
        <taxon>Aliikangiella</taxon>
    </lineage>
</organism>
<evidence type="ECO:0000256" key="1">
    <source>
        <dbReference type="ARBA" id="ARBA00001933"/>
    </source>
</evidence>
<dbReference type="InterPro" id="IPR015421">
    <property type="entry name" value="PyrdxlP-dep_Trfase_major"/>
</dbReference>
<keyword evidence="4 7" id="KW-0456">Lyase</keyword>
<keyword evidence="3" id="KW-0663">Pyridoxal phosphate</keyword>
<keyword evidence="8" id="KW-1185">Reference proteome</keyword>
<comment type="similarity">
    <text evidence="5">Belongs to the class-II pyridoxal-phosphate-dependent aminotransferase family. MalY/PatB cystathionine beta-lyase subfamily.</text>
</comment>
<dbReference type="Gene3D" id="3.40.640.10">
    <property type="entry name" value="Type I PLP-dependent aspartate aminotransferase-like (Major domain)"/>
    <property type="match status" value="1"/>
</dbReference>
<reference evidence="7 8" key="1">
    <citation type="submission" date="2019-06" db="EMBL/GenBank/DDBJ databases">
        <title>Draft genome of Aliikangiella marina GYP-15.</title>
        <authorList>
            <person name="Wang G."/>
        </authorList>
    </citation>
    <scope>NUCLEOTIDE SEQUENCE [LARGE SCALE GENOMIC DNA]</scope>
    <source>
        <strain evidence="7 8">GYP-15</strain>
    </source>
</reference>
<dbReference type="InterPro" id="IPR004839">
    <property type="entry name" value="Aminotransferase_I/II_large"/>
</dbReference>
<evidence type="ECO:0000256" key="4">
    <source>
        <dbReference type="ARBA" id="ARBA00023239"/>
    </source>
</evidence>
<dbReference type="NCBIfam" id="TIGR04350">
    <property type="entry name" value="C_S_lyase_PatB"/>
    <property type="match status" value="1"/>
</dbReference>
<evidence type="ECO:0000313" key="8">
    <source>
        <dbReference type="Proteomes" id="UP000317839"/>
    </source>
</evidence>
<dbReference type="AlphaFoldDB" id="A0A545T9V1"/>
<dbReference type="InterPro" id="IPR051798">
    <property type="entry name" value="Class-II_PLP-Dep_Aminotrans"/>
</dbReference>
<evidence type="ECO:0000256" key="2">
    <source>
        <dbReference type="ARBA" id="ARBA00012224"/>
    </source>
</evidence>
<dbReference type="OrthoDB" id="3224382at2"/>
<dbReference type="GO" id="GO:0047804">
    <property type="term" value="F:cysteine-S-conjugate beta-lyase activity"/>
    <property type="evidence" value="ECO:0007669"/>
    <property type="project" value="UniProtKB-EC"/>
</dbReference>
<dbReference type="GO" id="GO:0030170">
    <property type="term" value="F:pyridoxal phosphate binding"/>
    <property type="evidence" value="ECO:0007669"/>
    <property type="project" value="InterPro"/>
</dbReference>
<evidence type="ECO:0000313" key="7">
    <source>
        <dbReference type="EMBL" id="TQV73993.1"/>
    </source>
</evidence>
<sequence>MIIETHNFKIFDNPPERVNSDSIKWDRNIIKFGRADVIPLWIADMDFAIAEPISEALAKRLTHPVFGYSYRTEAYTNAIINWLNQRYNWTVSRRELLFYPPGTVAAINCLVNLFTQPDDEIIVHTPAYPPLMNIVKQNQRKLVTSPLIKIDNRFEIDWENFESCFNKKTKMLIFCSPHNPTGRVWREDELLRIAELCRRHNVMVISDEVHADLTLPKITHFHFNRLPKCKRPSSVTLISSCKTFNLAALSQSTLICDEPELRTKIQWAINTAQLNLDNVMSATAMQAAYESAHEWLDTLRNYLQKNREMLVDFVNQQLPGVTVCEAEGTYLAWLDFNALNVNHEALAEIFVRDAGVGLYDGKMFGDAGSGFFRINLACSSRLLQKALDQIRAAFVLKNLI</sequence>
<dbReference type="EMBL" id="VIKR01000003">
    <property type="protein sequence ID" value="TQV73993.1"/>
    <property type="molecule type" value="Genomic_DNA"/>
</dbReference>
<evidence type="ECO:0000256" key="3">
    <source>
        <dbReference type="ARBA" id="ARBA00022898"/>
    </source>
</evidence>
<dbReference type="SUPFAM" id="SSF53383">
    <property type="entry name" value="PLP-dependent transferases"/>
    <property type="match status" value="1"/>
</dbReference>
<name>A0A545T9V1_9GAMM</name>
<comment type="cofactor">
    <cofactor evidence="1">
        <name>pyridoxal 5'-phosphate</name>
        <dbReference type="ChEBI" id="CHEBI:597326"/>
    </cofactor>
</comment>
<dbReference type="Proteomes" id="UP000317839">
    <property type="component" value="Unassembled WGS sequence"/>
</dbReference>
<accession>A0A545T9V1</accession>
<feature type="domain" description="Aminotransferase class I/classII large" evidence="6">
    <location>
        <begin position="37"/>
        <end position="390"/>
    </location>
</feature>
<dbReference type="PANTHER" id="PTHR43525:SF1">
    <property type="entry name" value="PROTEIN MALY"/>
    <property type="match status" value="1"/>
</dbReference>
<dbReference type="EC" id="4.4.1.13" evidence="2"/>
<dbReference type="InterPro" id="IPR027619">
    <property type="entry name" value="C-S_lyase_PatB-like"/>
</dbReference>
<dbReference type="Gene3D" id="3.90.1150.10">
    <property type="entry name" value="Aspartate Aminotransferase, domain 1"/>
    <property type="match status" value="1"/>
</dbReference>
<dbReference type="CDD" id="cd00609">
    <property type="entry name" value="AAT_like"/>
    <property type="match status" value="1"/>
</dbReference>
<comment type="caution">
    <text evidence="7">The sequence shown here is derived from an EMBL/GenBank/DDBJ whole genome shotgun (WGS) entry which is preliminary data.</text>
</comment>
<proteinExistence type="inferred from homology"/>
<dbReference type="InterPro" id="IPR015422">
    <property type="entry name" value="PyrdxlP-dep_Trfase_small"/>
</dbReference>